<dbReference type="Proteomes" id="UP000239366">
    <property type="component" value="Unassembled WGS sequence"/>
</dbReference>
<gene>
    <name evidence="1" type="ORF">BST99_09620</name>
</gene>
<dbReference type="EMBL" id="MQVX01000001">
    <property type="protein sequence ID" value="PQJ15948.1"/>
    <property type="molecule type" value="Genomic_DNA"/>
</dbReference>
<comment type="caution">
    <text evidence="1">The sequence shown here is derived from an EMBL/GenBank/DDBJ whole genome shotgun (WGS) entry which is preliminary data.</text>
</comment>
<evidence type="ECO:0000313" key="2">
    <source>
        <dbReference type="Proteomes" id="UP000239366"/>
    </source>
</evidence>
<name>A0A2S7T8Q3_9FLAO</name>
<dbReference type="AlphaFoldDB" id="A0A2S7T8Q3"/>
<proteinExistence type="predicted"/>
<accession>A0A2S7T8Q3</accession>
<sequence length="92" mass="10938">MQLLTIEEHDKKTELDRKRVRDNYSSFKYPSEEDYFESYNINNSNLYPGDTEAVYSGLDFVGRAIFRSASGRYFYFNRKGERELLLDEVKSN</sequence>
<protein>
    <submittedName>
        <fullName evidence="1">Uncharacterized protein</fullName>
    </submittedName>
</protein>
<organism evidence="1 2">
    <name type="scientific">Aureicoccus marinus</name>
    <dbReference type="NCBI Taxonomy" id="754435"/>
    <lineage>
        <taxon>Bacteria</taxon>
        <taxon>Pseudomonadati</taxon>
        <taxon>Bacteroidota</taxon>
        <taxon>Flavobacteriia</taxon>
        <taxon>Flavobacteriales</taxon>
        <taxon>Flavobacteriaceae</taxon>
        <taxon>Aureicoccus</taxon>
    </lineage>
</organism>
<keyword evidence="2" id="KW-1185">Reference proteome</keyword>
<reference evidence="2" key="1">
    <citation type="submission" date="2016-11" db="EMBL/GenBank/DDBJ databases">
        <title>Trade-off between light-utilization and light-protection in marine flavobacteria.</title>
        <authorList>
            <person name="Kumagai Y."/>
            <person name="Yoshizawa S."/>
            <person name="Kogure K."/>
        </authorList>
    </citation>
    <scope>NUCLEOTIDE SEQUENCE [LARGE SCALE GENOMIC DNA]</scope>
    <source>
        <strain evidence="2">SG-18</strain>
    </source>
</reference>
<evidence type="ECO:0000313" key="1">
    <source>
        <dbReference type="EMBL" id="PQJ15948.1"/>
    </source>
</evidence>